<feature type="compositionally biased region" description="Basic and acidic residues" evidence="6">
    <location>
        <begin position="1"/>
        <end position="23"/>
    </location>
</feature>
<dbReference type="OrthoDB" id="5761230at2"/>
<comment type="similarity">
    <text evidence="2">Belongs to the autoinducer-2 exporter (AI-2E) (TC 2.A.86) family.</text>
</comment>
<evidence type="ECO:0000256" key="7">
    <source>
        <dbReference type="SAM" id="Phobius"/>
    </source>
</evidence>
<sequence>MPLASDRPDTEQDRPHSGVHVDAETDPDAAEGAIKVSRGPVPLATILTVFAIAIALVVVWKLSFVMLMGFAGVLLAIALRNSAIFIARFTGIPPTVGVFLVLGLVLLAVAALIANAGPEIAQQMRQLINAIPKAWTQVTQWLSNSTIGNLLINQMSESGNVVRDGASASGASGPPAGTFNGIFGFVRGTLNAATGGIANLVLIVTVAIFLAINPGPYIQGALLLVPVPRRERAAAIVQELGDKLWSWLAGQALDMLVVATLSGLGLWLLGIPLALALGIIAGLTNVIPYIGPFLGGAPAVLFALTQGPRDAINVLVLFIVIQQLEGNVIMPLIQRRAAGLPPVMTIFGVIGFGVLFGLPGILVAAPLMVVAMVLVQRLYIEGVLGDDLPAHKPEKSDAA</sequence>
<evidence type="ECO:0000256" key="3">
    <source>
        <dbReference type="ARBA" id="ARBA00022692"/>
    </source>
</evidence>
<keyword evidence="3 7" id="KW-0812">Transmembrane</keyword>
<feature type="transmembrane region" description="Helical" evidence="7">
    <location>
        <begin position="255"/>
        <end position="279"/>
    </location>
</feature>
<keyword evidence="5 7" id="KW-0472">Membrane</keyword>
<evidence type="ECO:0000313" key="8">
    <source>
        <dbReference type="EMBL" id="TXB68579.1"/>
    </source>
</evidence>
<feature type="transmembrane region" description="Helical" evidence="7">
    <location>
        <begin position="96"/>
        <end position="116"/>
    </location>
</feature>
<dbReference type="AlphaFoldDB" id="A0A5C6S1W5"/>
<dbReference type="GO" id="GO:0055085">
    <property type="term" value="P:transmembrane transport"/>
    <property type="evidence" value="ECO:0007669"/>
    <property type="project" value="TreeGrafter"/>
</dbReference>
<keyword evidence="4 7" id="KW-1133">Transmembrane helix</keyword>
<protein>
    <submittedName>
        <fullName evidence="8">AI-2E family transporter</fullName>
    </submittedName>
</protein>
<dbReference type="PANTHER" id="PTHR21716">
    <property type="entry name" value="TRANSMEMBRANE PROTEIN"/>
    <property type="match status" value="1"/>
</dbReference>
<feature type="transmembrane region" description="Helical" evidence="7">
    <location>
        <begin position="311"/>
        <end position="333"/>
    </location>
</feature>
<feature type="transmembrane region" description="Helical" evidence="7">
    <location>
        <begin position="345"/>
        <end position="375"/>
    </location>
</feature>
<dbReference type="Proteomes" id="UP000321562">
    <property type="component" value="Unassembled WGS sequence"/>
</dbReference>
<name>A0A5C6S1W5_9RHOB</name>
<dbReference type="InterPro" id="IPR002549">
    <property type="entry name" value="AI-2E-like"/>
</dbReference>
<feature type="region of interest" description="Disordered" evidence="6">
    <location>
        <begin position="1"/>
        <end position="25"/>
    </location>
</feature>
<feature type="transmembrane region" description="Helical" evidence="7">
    <location>
        <begin position="190"/>
        <end position="212"/>
    </location>
</feature>
<reference evidence="8 9" key="1">
    <citation type="submission" date="2019-08" db="EMBL/GenBank/DDBJ databases">
        <authorList>
            <person name="Ye J."/>
        </authorList>
    </citation>
    <scope>NUCLEOTIDE SEQUENCE [LARGE SCALE GENOMIC DNA]</scope>
    <source>
        <strain evidence="8 9">TK008</strain>
    </source>
</reference>
<feature type="transmembrane region" description="Helical" evidence="7">
    <location>
        <begin position="41"/>
        <end position="60"/>
    </location>
</feature>
<comment type="subcellular location">
    <subcellularLocation>
        <location evidence="1">Membrane</location>
        <topology evidence="1">Multi-pass membrane protein</topology>
    </subcellularLocation>
</comment>
<accession>A0A5C6S1W5</accession>
<keyword evidence="9" id="KW-1185">Reference proteome</keyword>
<evidence type="ECO:0000256" key="1">
    <source>
        <dbReference type="ARBA" id="ARBA00004141"/>
    </source>
</evidence>
<comment type="caution">
    <text evidence="8">The sequence shown here is derived from an EMBL/GenBank/DDBJ whole genome shotgun (WGS) entry which is preliminary data.</text>
</comment>
<gene>
    <name evidence="8" type="ORF">FQV27_11365</name>
</gene>
<proteinExistence type="inferred from homology"/>
<evidence type="ECO:0000313" key="9">
    <source>
        <dbReference type="Proteomes" id="UP000321562"/>
    </source>
</evidence>
<feature type="transmembrane region" description="Helical" evidence="7">
    <location>
        <begin position="67"/>
        <end position="90"/>
    </location>
</feature>
<dbReference type="EMBL" id="VOPL01000004">
    <property type="protein sequence ID" value="TXB68579.1"/>
    <property type="molecule type" value="Genomic_DNA"/>
</dbReference>
<organism evidence="8 9">
    <name type="scientific">Paracoccus aurantiacus</name>
    <dbReference type="NCBI Taxonomy" id="2599412"/>
    <lineage>
        <taxon>Bacteria</taxon>
        <taxon>Pseudomonadati</taxon>
        <taxon>Pseudomonadota</taxon>
        <taxon>Alphaproteobacteria</taxon>
        <taxon>Rhodobacterales</taxon>
        <taxon>Paracoccaceae</taxon>
        <taxon>Paracoccus</taxon>
    </lineage>
</organism>
<evidence type="ECO:0000256" key="4">
    <source>
        <dbReference type="ARBA" id="ARBA00022989"/>
    </source>
</evidence>
<dbReference type="Pfam" id="PF01594">
    <property type="entry name" value="AI-2E_transport"/>
    <property type="match status" value="1"/>
</dbReference>
<dbReference type="RefSeq" id="WP_147098514.1">
    <property type="nucleotide sequence ID" value="NZ_JBHUFH010000012.1"/>
</dbReference>
<dbReference type="GO" id="GO:0016020">
    <property type="term" value="C:membrane"/>
    <property type="evidence" value="ECO:0007669"/>
    <property type="project" value="UniProtKB-SubCell"/>
</dbReference>
<evidence type="ECO:0000256" key="5">
    <source>
        <dbReference type="ARBA" id="ARBA00023136"/>
    </source>
</evidence>
<dbReference type="PANTHER" id="PTHR21716:SF62">
    <property type="entry name" value="TRANSPORT PROTEIN YDBI-RELATED"/>
    <property type="match status" value="1"/>
</dbReference>
<evidence type="ECO:0000256" key="6">
    <source>
        <dbReference type="SAM" id="MobiDB-lite"/>
    </source>
</evidence>
<evidence type="ECO:0000256" key="2">
    <source>
        <dbReference type="ARBA" id="ARBA00009773"/>
    </source>
</evidence>